<dbReference type="Proteomes" id="UP000012283">
    <property type="component" value="Unassembled WGS sequence"/>
</dbReference>
<comment type="caution">
    <text evidence="3">The sequence shown here is derived from an EMBL/GenBank/DDBJ whole genome shotgun (WGS) entry which is preliminary data.</text>
</comment>
<dbReference type="PANTHER" id="PTHR46797:SF13">
    <property type="entry name" value="HTH-TYPE TRANSCRIPTIONAL REGULATOR SINR"/>
    <property type="match status" value="1"/>
</dbReference>
<gene>
    <name evidence="3" type="ORF">J416_10866</name>
</gene>
<evidence type="ECO:0000313" key="4">
    <source>
        <dbReference type="Proteomes" id="UP000012283"/>
    </source>
</evidence>
<dbReference type="eggNOG" id="COG1396">
    <property type="taxonomic scope" value="Bacteria"/>
</dbReference>
<organism evidence="3 4">
    <name type="scientific">Gracilibacillus halophilus YIM-C55.5</name>
    <dbReference type="NCBI Taxonomy" id="1308866"/>
    <lineage>
        <taxon>Bacteria</taxon>
        <taxon>Bacillati</taxon>
        <taxon>Bacillota</taxon>
        <taxon>Bacilli</taxon>
        <taxon>Bacillales</taxon>
        <taxon>Bacillaceae</taxon>
        <taxon>Gracilibacillus</taxon>
    </lineage>
</organism>
<dbReference type="Pfam" id="PF01381">
    <property type="entry name" value="HTH_3"/>
    <property type="match status" value="1"/>
</dbReference>
<protein>
    <submittedName>
        <fullName evidence="3">Transcriptional regulator SinR</fullName>
    </submittedName>
</protein>
<dbReference type="Gene3D" id="1.10.260.40">
    <property type="entry name" value="lambda repressor-like DNA-binding domains"/>
    <property type="match status" value="1"/>
</dbReference>
<sequence>MMIGENISRIRKQKHFTLSELAERANISKSYLSNIERDLNKNPSIHVIEKLAQVLQVDVMTILGNNREESVTEHEWIRFVQELKTMGIDKETLEDYRPVFEFIRWKNAKNE</sequence>
<dbReference type="SMART" id="SM00530">
    <property type="entry name" value="HTH_XRE"/>
    <property type="match status" value="1"/>
</dbReference>
<dbReference type="GO" id="GO:0003700">
    <property type="term" value="F:DNA-binding transcription factor activity"/>
    <property type="evidence" value="ECO:0007669"/>
    <property type="project" value="TreeGrafter"/>
</dbReference>
<dbReference type="GO" id="GO:0003677">
    <property type="term" value="F:DNA binding"/>
    <property type="evidence" value="ECO:0007669"/>
    <property type="project" value="UniProtKB-KW"/>
</dbReference>
<accession>N4WAZ3</accession>
<evidence type="ECO:0000313" key="3">
    <source>
        <dbReference type="EMBL" id="ENH96429.1"/>
    </source>
</evidence>
<name>N4WAZ3_9BACI</name>
<evidence type="ECO:0000259" key="2">
    <source>
        <dbReference type="PROSITE" id="PS50943"/>
    </source>
</evidence>
<proteinExistence type="predicted"/>
<dbReference type="PATRIC" id="fig|1308866.3.peg.2204"/>
<feature type="domain" description="HTH cro/C1-type" evidence="2">
    <location>
        <begin position="7"/>
        <end position="62"/>
    </location>
</feature>
<dbReference type="AlphaFoldDB" id="N4WAZ3"/>
<dbReference type="InterPro" id="IPR001387">
    <property type="entry name" value="Cro/C1-type_HTH"/>
</dbReference>
<keyword evidence="1" id="KW-0238">DNA-binding</keyword>
<dbReference type="STRING" id="1308866.J416_10866"/>
<dbReference type="PANTHER" id="PTHR46797">
    <property type="entry name" value="HTH-TYPE TRANSCRIPTIONAL REGULATOR"/>
    <property type="match status" value="1"/>
</dbReference>
<keyword evidence="4" id="KW-1185">Reference proteome</keyword>
<dbReference type="GO" id="GO:0005829">
    <property type="term" value="C:cytosol"/>
    <property type="evidence" value="ECO:0007669"/>
    <property type="project" value="TreeGrafter"/>
</dbReference>
<dbReference type="EMBL" id="APML01000044">
    <property type="protein sequence ID" value="ENH96429.1"/>
    <property type="molecule type" value="Genomic_DNA"/>
</dbReference>
<dbReference type="PROSITE" id="PS50943">
    <property type="entry name" value="HTH_CROC1"/>
    <property type="match status" value="1"/>
</dbReference>
<dbReference type="InterPro" id="IPR010982">
    <property type="entry name" value="Lambda_DNA-bd_dom_sf"/>
</dbReference>
<dbReference type="SUPFAM" id="SSF47413">
    <property type="entry name" value="lambda repressor-like DNA-binding domains"/>
    <property type="match status" value="1"/>
</dbReference>
<reference evidence="3 4" key="1">
    <citation type="submission" date="2013-03" db="EMBL/GenBank/DDBJ databases">
        <title>Draft genome sequence of Gracibacillus halophilus YIM-C55.5, a moderately halophilic and thermophilic organism from the Xiaochaidamu salt lake.</title>
        <authorList>
            <person name="Sugumar T."/>
            <person name="Polireddy D.R."/>
            <person name="Antony A."/>
            <person name="Madhava Y.R."/>
            <person name="Sivakumar N."/>
        </authorList>
    </citation>
    <scope>NUCLEOTIDE SEQUENCE [LARGE SCALE GENOMIC DNA]</scope>
    <source>
        <strain evidence="3 4">YIM-C55.5</strain>
    </source>
</reference>
<dbReference type="InterPro" id="IPR050807">
    <property type="entry name" value="TransReg_Diox_bact_type"/>
</dbReference>
<dbReference type="CDD" id="cd00093">
    <property type="entry name" value="HTH_XRE"/>
    <property type="match status" value="1"/>
</dbReference>
<evidence type="ECO:0000256" key="1">
    <source>
        <dbReference type="ARBA" id="ARBA00023125"/>
    </source>
</evidence>